<sequence>MLWQNRKNGEEIAVADRPLPDKEPYLSLPFRHASLKPTANNRLTDDDDDLRVHPADGSVAQCFARPCWGDSSRVRAHAAALVLLVGLLRALPADLPAAVADTATRVHRGLPDVCVRAMTTYTPRNISTARWERIQVFVEDATAIAAPRCAYTQERLLVICGRFVDWAVNEAGLPLRADVLFRPEVVARYVSHPSLNLAATTRRNYRATLMRVSEVLLPDAPATAFKPLSAKDSMRPYTPNEEVRLENWARGQKSPERERNAMVLLSLSMGAGFWAGEILTARHEDFLFDEDGVLATVRGAKARYVPLLAKWEPWLQEAIADLHDGDFVFGDPSRQGSRNVVNEFIQRVGRTAKMPVPQTNRMRATWLVTHLANRTNMRALMRAGGVEKFENLARLLKFVPELDTVEYRRHLRGEANR</sequence>
<evidence type="ECO:0000313" key="3">
    <source>
        <dbReference type="Proteomes" id="UP000297866"/>
    </source>
</evidence>
<dbReference type="RefSeq" id="WP_134486788.1">
    <property type="nucleotide sequence ID" value="NZ_SOEZ01000006.1"/>
</dbReference>
<comment type="caution">
    <text evidence="2">The sequence shown here is derived from an EMBL/GenBank/DDBJ whole genome shotgun (WGS) entry which is preliminary data.</text>
</comment>
<name>A0A4R8UKH2_9MICO</name>
<dbReference type="AlphaFoldDB" id="A0A4R8UKH2"/>
<evidence type="ECO:0000313" key="2">
    <source>
        <dbReference type="EMBL" id="TFB56757.1"/>
    </source>
</evidence>
<dbReference type="GO" id="GO:0003677">
    <property type="term" value="F:DNA binding"/>
    <property type="evidence" value="ECO:0007669"/>
    <property type="project" value="InterPro"/>
</dbReference>
<keyword evidence="3" id="KW-1185">Reference proteome</keyword>
<proteinExistence type="predicted"/>
<organism evidence="2 3">
    <name type="scientific">Cryobacterium tagatosivorans</name>
    <dbReference type="NCBI Taxonomy" id="1259199"/>
    <lineage>
        <taxon>Bacteria</taxon>
        <taxon>Bacillati</taxon>
        <taxon>Actinomycetota</taxon>
        <taxon>Actinomycetes</taxon>
        <taxon>Micrococcales</taxon>
        <taxon>Microbacteriaceae</taxon>
        <taxon>Cryobacterium</taxon>
    </lineage>
</organism>
<gene>
    <name evidence="2" type="ORF">E3O23_00635</name>
</gene>
<dbReference type="InterPro" id="IPR011010">
    <property type="entry name" value="DNA_brk_join_enz"/>
</dbReference>
<dbReference type="Proteomes" id="UP000297866">
    <property type="component" value="Unassembled WGS sequence"/>
</dbReference>
<dbReference type="Gene3D" id="1.10.443.10">
    <property type="entry name" value="Intergrase catalytic core"/>
    <property type="match status" value="1"/>
</dbReference>
<keyword evidence="1" id="KW-0233">DNA recombination</keyword>
<dbReference type="GO" id="GO:0015074">
    <property type="term" value="P:DNA integration"/>
    <property type="evidence" value="ECO:0007669"/>
    <property type="project" value="InterPro"/>
</dbReference>
<protein>
    <submittedName>
        <fullName evidence="2">Site-specific integrase</fullName>
    </submittedName>
</protein>
<dbReference type="SUPFAM" id="SSF56349">
    <property type="entry name" value="DNA breaking-rejoining enzymes"/>
    <property type="match status" value="1"/>
</dbReference>
<reference evidence="2 3" key="1">
    <citation type="submission" date="2019-03" db="EMBL/GenBank/DDBJ databases">
        <title>Genomics of glacier-inhabiting Cryobacterium strains.</title>
        <authorList>
            <person name="Liu Q."/>
            <person name="Xin Y.-H."/>
        </authorList>
    </citation>
    <scope>NUCLEOTIDE SEQUENCE [LARGE SCALE GENOMIC DNA]</scope>
    <source>
        <strain evidence="2 3">Sr47</strain>
    </source>
</reference>
<dbReference type="EMBL" id="SOEZ01000006">
    <property type="protein sequence ID" value="TFB56757.1"/>
    <property type="molecule type" value="Genomic_DNA"/>
</dbReference>
<evidence type="ECO:0000256" key="1">
    <source>
        <dbReference type="ARBA" id="ARBA00023172"/>
    </source>
</evidence>
<dbReference type="InterPro" id="IPR013762">
    <property type="entry name" value="Integrase-like_cat_sf"/>
</dbReference>
<dbReference type="GO" id="GO:0006310">
    <property type="term" value="P:DNA recombination"/>
    <property type="evidence" value="ECO:0007669"/>
    <property type="project" value="UniProtKB-KW"/>
</dbReference>
<dbReference type="OrthoDB" id="5189518at2"/>
<accession>A0A4R8UKH2</accession>